<organism evidence="3 4">
    <name type="scientific">Caulochytrium protostelioides</name>
    <dbReference type="NCBI Taxonomy" id="1555241"/>
    <lineage>
        <taxon>Eukaryota</taxon>
        <taxon>Fungi</taxon>
        <taxon>Fungi incertae sedis</taxon>
        <taxon>Chytridiomycota</taxon>
        <taxon>Chytridiomycota incertae sedis</taxon>
        <taxon>Chytridiomycetes</taxon>
        <taxon>Caulochytriales</taxon>
        <taxon>Caulochytriaceae</taxon>
        <taxon>Caulochytrium</taxon>
    </lineage>
</organism>
<feature type="domain" description="TRIP4/RQT4 C2HC5-type zinc finger" evidence="2">
    <location>
        <begin position="267"/>
        <end position="313"/>
    </location>
</feature>
<dbReference type="Pfam" id="PF06221">
    <property type="entry name" value="zf-C2HC5"/>
    <property type="match status" value="1"/>
</dbReference>
<dbReference type="PANTHER" id="PTHR12963">
    <property type="entry name" value="THYROID RECEPTOR INTERACTING PROTEIN RELATED"/>
    <property type="match status" value="1"/>
</dbReference>
<sequence length="590" mass="62467">MSAQTQLQDALAIRLGLPPSDAAQFARDILSANSTPAALHEALVGFLGDDPEGETLIRHVITASTRSSRPSPTPSPSSSSPAVPRGAKHPSAPPRNPAASSTTTKTLVTKTSATSTKSSQQPRPAAPIPQRASARGPTSAAASPSATPPPPPRSAPPSAAAPRTASPRIPAPRASTPAAKPSVPGSASRSQPASPKSEKASGKPKPPKKAGRTLASFADGPRQRIQPISAKQRAQQEAQQAARRDALPAAPWVLEGHLSPGLNGRISCECMATTHGLFNNCLSCGKIVCQFEGEGPCAFCGTPVYSREVQRQMMYDLTRATKVATAAKHRGAAAPSTLSAKTPAGHRAKPLAPYGRAVGGSAYLTKDEAEIEFPTFEETAKQVEELEAAERRTAALLKFQQETAQRSKIHDAMADYSYEHAAANQWLTPQQRAFALERDVQLKLEADAQRERPQHVLTLDIANRQATLTTAPDPSHTPREAVILPDAAAQTGPTRPRFAKDAISDDDDDDEHGGDADGAQAKGQPERVPVERLPPSATGPQHTLVYVSRTTKQTARTPLQFDQMSLAEKRAYLRSRAVAQRLAAEAEAEA</sequence>
<dbReference type="GO" id="GO:0005634">
    <property type="term" value="C:nucleus"/>
    <property type="evidence" value="ECO:0007669"/>
    <property type="project" value="InterPro"/>
</dbReference>
<evidence type="ECO:0000256" key="1">
    <source>
        <dbReference type="SAM" id="MobiDB-lite"/>
    </source>
</evidence>
<evidence type="ECO:0000313" key="4">
    <source>
        <dbReference type="Proteomes" id="UP000274922"/>
    </source>
</evidence>
<gene>
    <name evidence="3" type="ORF">CXG81DRAFT_16366</name>
</gene>
<dbReference type="PANTHER" id="PTHR12963:SF4">
    <property type="entry name" value="ACTIVATING SIGNAL COINTEGRATOR 1"/>
    <property type="match status" value="1"/>
</dbReference>
<dbReference type="GO" id="GO:0045893">
    <property type="term" value="P:positive regulation of DNA-templated transcription"/>
    <property type="evidence" value="ECO:0007669"/>
    <property type="project" value="TreeGrafter"/>
</dbReference>
<feature type="compositionally biased region" description="Pro residues" evidence="1">
    <location>
        <begin position="146"/>
        <end position="155"/>
    </location>
</feature>
<feature type="region of interest" description="Disordered" evidence="1">
    <location>
        <begin position="332"/>
        <end position="351"/>
    </location>
</feature>
<dbReference type="Proteomes" id="UP000274922">
    <property type="component" value="Unassembled WGS sequence"/>
</dbReference>
<feature type="region of interest" description="Disordered" evidence="1">
    <location>
        <begin position="484"/>
        <end position="545"/>
    </location>
</feature>
<evidence type="ECO:0000259" key="2">
    <source>
        <dbReference type="Pfam" id="PF06221"/>
    </source>
</evidence>
<dbReference type="OrthoDB" id="338816at2759"/>
<dbReference type="GO" id="GO:0008270">
    <property type="term" value="F:zinc ion binding"/>
    <property type="evidence" value="ECO:0007669"/>
    <property type="project" value="InterPro"/>
</dbReference>
<feature type="compositionally biased region" description="Low complexity" evidence="1">
    <location>
        <begin position="64"/>
        <end position="81"/>
    </location>
</feature>
<dbReference type="AlphaFoldDB" id="A0A4P9XF83"/>
<dbReference type="GO" id="GO:0072344">
    <property type="term" value="P:rescue of stalled ribosome"/>
    <property type="evidence" value="ECO:0007669"/>
    <property type="project" value="InterPro"/>
</dbReference>
<feature type="compositionally biased region" description="Low complexity" evidence="1">
    <location>
        <begin position="156"/>
        <end position="179"/>
    </location>
</feature>
<keyword evidence="4" id="KW-1185">Reference proteome</keyword>
<evidence type="ECO:0000313" key="3">
    <source>
        <dbReference type="EMBL" id="RKP04237.1"/>
    </source>
</evidence>
<reference evidence="4" key="1">
    <citation type="journal article" date="2018" name="Nat. Microbiol.">
        <title>Leveraging single-cell genomics to expand the fungal tree of life.</title>
        <authorList>
            <person name="Ahrendt S.R."/>
            <person name="Quandt C.A."/>
            <person name="Ciobanu D."/>
            <person name="Clum A."/>
            <person name="Salamov A."/>
            <person name="Andreopoulos B."/>
            <person name="Cheng J.F."/>
            <person name="Woyke T."/>
            <person name="Pelin A."/>
            <person name="Henrissat B."/>
            <person name="Reynolds N.K."/>
            <person name="Benny G.L."/>
            <person name="Smith M.E."/>
            <person name="James T.Y."/>
            <person name="Grigoriev I.V."/>
        </authorList>
    </citation>
    <scope>NUCLEOTIDE SEQUENCE [LARGE SCALE GENOMIC DNA]</scope>
    <source>
        <strain evidence="4">ATCC 52028</strain>
    </source>
</reference>
<feature type="region of interest" description="Disordered" evidence="1">
    <location>
        <begin position="62"/>
        <end position="223"/>
    </location>
</feature>
<feature type="compositionally biased region" description="Low complexity" evidence="1">
    <location>
        <begin position="97"/>
        <end position="145"/>
    </location>
</feature>
<dbReference type="EMBL" id="ML014112">
    <property type="protein sequence ID" value="RKP04237.1"/>
    <property type="molecule type" value="Genomic_DNA"/>
</dbReference>
<name>A0A4P9XF83_9FUNG</name>
<dbReference type="InterPro" id="IPR039128">
    <property type="entry name" value="TRIP4-like"/>
</dbReference>
<proteinExistence type="predicted"/>
<accession>A0A4P9XF83</accession>
<dbReference type="GO" id="GO:0180022">
    <property type="term" value="C:RQC-trigger complex"/>
    <property type="evidence" value="ECO:0007669"/>
    <property type="project" value="InterPro"/>
</dbReference>
<protein>
    <recommendedName>
        <fullName evidence="2">TRIP4/RQT4 C2HC5-type zinc finger domain-containing protein</fullName>
    </recommendedName>
</protein>
<dbReference type="InterPro" id="IPR009349">
    <property type="entry name" value="TRIP4/RQT4_C2HC5_Znf"/>
</dbReference>
<dbReference type="STRING" id="1555241.A0A4P9XF83"/>